<dbReference type="Pfam" id="PF11114">
    <property type="entry name" value="Minor_capsid_2"/>
    <property type="match status" value="1"/>
</dbReference>
<dbReference type="RefSeq" id="WP_349137660.1">
    <property type="nucleotide sequence ID" value="NZ_JBBMEP010000009.1"/>
</dbReference>
<name>A0ABV1BMC0_9FIRM</name>
<proteinExistence type="predicted"/>
<sequence length="128" mass="14562">MSAPVFDFKITFRPGFQADMDARFARLQFAFSQKVVDVVDKYVPLETGTLKGSVNQASDFKEGLLVYNTPYARRQYYLHERGTDLHGAKGETERHRGSYWGQNAIADHKDELEKFAHDAAKQFLGGNK</sequence>
<evidence type="ECO:0000313" key="2">
    <source>
        <dbReference type="Proteomes" id="UP001496146"/>
    </source>
</evidence>
<comment type="caution">
    <text evidence="1">The sequence shown here is derived from an EMBL/GenBank/DDBJ whole genome shotgun (WGS) entry which is preliminary data.</text>
</comment>
<organism evidence="1 2">
    <name type="scientific">Faecalibacterium faecis</name>
    <dbReference type="NCBI Taxonomy" id="3133157"/>
    <lineage>
        <taxon>Bacteria</taxon>
        <taxon>Bacillati</taxon>
        <taxon>Bacillota</taxon>
        <taxon>Clostridia</taxon>
        <taxon>Eubacteriales</taxon>
        <taxon>Oscillospiraceae</taxon>
        <taxon>Faecalibacterium</taxon>
    </lineage>
</organism>
<protein>
    <submittedName>
        <fullName evidence="1">Minor capsid protein</fullName>
    </submittedName>
</protein>
<dbReference type="Proteomes" id="UP001496146">
    <property type="component" value="Unassembled WGS sequence"/>
</dbReference>
<dbReference type="InterPro" id="IPR021080">
    <property type="entry name" value="Minor_capsid_protein"/>
</dbReference>
<accession>A0ABV1BMC0</accession>
<gene>
    <name evidence="1" type="ORF">WMO17_06000</name>
</gene>
<reference evidence="1 2" key="1">
    <citation type="submission" date="2024-03" db="EMBL/GenBank/DDBJ databases">
        <title>Human intestinal bacterial collection.</title>
        <authorList>
            <person name="Pauvert C."/>
            <person name="Hitch T.C.A."/>
            <person name="Clavel T."/>
        </authorList>
    </citation>
    <scope>NUCLEOTIDE SEQUENCE [LARGE SCALE GENOMIC DNA]</scope>
    <source>
        <strain evidence="1 2">CLA-JM-H7-B</strain>
    </source>
</reference>
<evidence type="ECO:0000313" key="1">
    <source>
        <dbReference type="EMBL" id="MEQ2376920.1"/>
    </source>
</evidence>
<dbReference type="EMBL" id="JBBMEP010000009">
    <property type="protein sequence ID" value="MEQ2376920.1"/>
    <property type="molecule type" value="Genomic_DNA"/>
</dbReference>
<keyword evidence="2" id="KW-1185">Reference proteome</keyword>